<accession>A0ABN9ABG0</accession>
<evidence type="ECO:0000313" key="2">
    <source>
        <dbReference type="Proteomes" id="UP001162483"/>
    </source>
</evidence>
<evidence type="ECO:0000313" key="1">
    <source>
        <dbReference type="EMBL" id="CAI9533319.1"/>
    </source>
</evidence>
<organism evidence="1 2">
    <name type="scientific">Staurois parvus</name>
    <dbReference type="NCBI Taxonomy" id="386267"/>
    <lineage>
        <taxon>Eukaryota</taxon>
        <taxon>Metazoa</taxon>
        <taxon>Chordata</taxon>
        <taxon>Craniata</taxon>
        <taxon>Vertebrata</taxon>
        <taxon>Euteleostomi</taxon>
        <taxon>Amphibia</taxon>
        <taxon>Batrachia</taxon>
        <taxon>Anura</taxon>
        <taxon>Neobatrachia</taxon>
        <taxon>Ranoidea</taxon>
        <taxon>Ranidae</taxon>
        <taxon>Staurois</taxon>
    </lineage>
</organism>
<keyword evidence="2" id="KW-1185">Reference proteome</keyword>
<proteinExistence type="predicted"/>
<dbReference type="EMBL" id="CATNWA010000124">
    <property type="protein sequence ID" value="CAI9533319.1"/>
    <property type="molecule type" value="Genomic_DNA"/>
</dbReference>
<sequence length="47" mass="5331">SPDRKTLGLLQKAFTSSDINSAGCPNFCRRHFFVFCYFESVNNGNKI</sequence>
<gene>
    <name evidence="1" type="ORF">SPARVUS_LOCUS347181</name>
</gene>
<protein>
    <submittedName>
        <fullName evidence="1">Uncharacterized protein</fullName>
    </submittedName>
</protein>
<feature type="non-terminal residue" evidence="1">
    <location>
        <position position="1"/>
    </location>
</feature>
<comment type="caution">
    <text evidence="1">The sequence shown here is derived from an EMBL/GenBank/DDBJ whole genome shotgun (WGS) entry which is preliminary data.</text>
</comment>
<dbReference type="Proteomes" id="UP001162483">
    <property type="component" value="Unassembled WGS sequence"/>
</dbReference>
<reference evidence="1" key="1">
    <citation type="submission" date="2023-05" db="EMBL/GenBank/DDBJ databases">
        <authorList>
            <person name="Stuckert A."/>
        </authorList>
    </citation>
    <scope>NUCLEOTIDE SEQUENCE</scope>
</reference>
<name>A0ABN9ABG0_9NEOB</name>